<evidence type="ECO:0000313" key="1">
    <source>
        <dbReference type="EMBL" id="TGY88064.1"/>
    </source>
</evidence>
<dbReference type="EMBL" id="SRYA01000102">
    <property type="protein sequence ID" value="TGY88064.1"/>
    <property type="molecule type" value="Genomic_DNA"/>
</dbReference>
<reference evidence="1" key="1">
    <citation type="submission" date="2019-04" db="EMBL/GenBank/DDBJ databases">
        <title>Microbes associate with the intestines of laboratory mice.</title>
        <authorList>
            <person name="Navarre W."/>
            <person name="Wong E."/>
            <person name="Huang K."/>
            <person name="Tropini C."/>
            <person name="Ng K."/>
            <person name="Yu B."/>
        </authorList>
    </citation>
    <scope>NUCLEOTIDE SEQUENCE</scope>
    <source>
        <strain evidence="1">NM01_1-7b</strain>
    </source>
</reference>
<protein>
    <submittedName>
        <fullName evidence="1">DUF4368 domain-containing protein</fullName>
    </submittedName>
</protein>
<dbReference type="Proteomes" id="UP000304953">
    <property type="component" value="Unassembled WGS sequence"/>
</dbReference>
<accession>A0AC61RNG7</accession>
<keyword evidence="2" id="KW-1185">Reference proteome</keyword>
<name>A0AC61RNG7_9FIRM</name>
<gene>
    <name evidence="1" type="ORF">E5329_25885</name>
</gene>
<evidence type="ECO:0000313" key="2">
    <source>
        <dbReference type="Proteomes" id="UP000304953"/>
    </source>
</evidence>
<organism evidence="1 2">
    <name type="scientific">Petralouisia muris</name>
    <dbReference type="NCBI Taxonomy" id="3032872"/>
    <lineage>
        <taxon>Bacteria</taxon>
        <taxon>Bacillati</taxon>
        <taxon>Bacillota</taxon>
        <taxon>Clostridia</taxon>
        <taxon>Lachnospirales</taxon>
        <taxon>Lachnospiraceae</taxon>
        <taxon>Petralouisia</taxon>
    </lineage>
</organism>
<sequence length="534" mass="62613">MKQQQYNTALYMRLSRDDELEGESASISTQKQILRDYANEQGFLVVDEYVDDGFSGTNFERPSFKRMIEDIEDGKINCVVTKDLSRLGRNYILTGQYTELYFPSKGVRYIAIHDGVDTIREDNDIAPFKNIVNEWQAKETSRKVKNAMKAKFKNGEYIAPVTPLGYKLHPTEKNRLIIDEETKWIVERIFELAAHGYGAKKICHALAKDKVPVPTWWLYKRNGYKASMFEGKPEEVKYRWCIQTVSNILANQIYLGHTVHYKLTKMSYKSKKNIKHSEDEWFVVENTHEPIVTQDLWDLVQTHVNSRRRSRKDDEPQIFAGLIRCGECGWTLGSANTKDKGRFYRCTQYAAYGRNFCTLHYTPYKILYAFVLGRLQYWLMAVKENEDAILERLLQGSEKQRQSENARAEKELKKAQKRRQELNSLFAKMYEDRVKGLLDEENYSMLSVKYRTEQQQLDETVKTISARLEETKEETDDAKRWIDLIQKYSAIDELTAPLLNELIEKIVVHQSWKDGNGRTVRDIEIYYRFVGKID</sequence>
<comment type="caution">
    <text evidence="1">The sequence shown here is derived from an EMBL/GenBank/DDBJ whole genome shotgun (WGS) entry which is preliminary data.</text>
</comment>
<proteinExistence type="predicted"/>